<protein>
    <submittedName>
        <fullName evidence="6">NHL repeat-containing protein 2 isoform X1</fullName>
    </submittedName>
</protein>
<feature type="repeat" description="NHL" evidence="2">
    <location>
        <begin position="557"/>
        <end position="592"/>
    </location>
</feature>
<evidence type="ECO:0000313" key="5">
    <source>
        <dbReference type="Proteomes" id="UP001652582"/>
    </source>
</evidence>
<accession>A0A6J1PAC2</accession>
<dbReference type="PROSITE" id="PS51352">
    <property type="entry name" value="THIOREDOXIN_2"/>
    <property type="match status" value="1"/>
</dbReference>
<feature type="repeat" description="NHL" evidence="2">
    <location>
        <begin position="504"/>
        <end position="541"/>
    </location>
</feature>
<dbReference type="Pfam" id="PF01436">
    <property type="entry name" value="NHL"/>
    <property type="match status" value="2"/>
</dbReference>
<evidence type="ECO:0000256" key="3">
    <source>
        <dbReference type="SAM" id="MobiDB-lite"/>
    </source>
</evidence>
<evidence type="ECO:0000256" key="1">
    <source>
        <dbReference type="ARBA" id="ARBA00022737"/>
    </source>
</evidence>
<dbReference type="Gene3D" id="3.40.30.10">
    <property type="entry name" value="Glutaredoxin"/>
    <property type="match status" value="1"/>
</dbReference>
<keyword evidence="5" id="KW-1185">Reference proteome</keyword>
<reference evidence="6" key="1">
    <citation type="submission" date="2025-08" db="UniProtKB">
        <authorList>
            <consortium name="RefSeq"/>
        </authorList>
    </citation>
    <scope>IDENTIFICATION</scope>
</reference>
<dbReference type="PANTHER" id="PTHR46388:SF2">
    <property type="entry name" value="NHL REPEAT-CONTAINING PROTEIN 2"/>
    <property type="match status" value="1"/>
</dbReference>
<evidence type="ECO:0000256" key="2">
    <source>
        <dbReference type="PROSITE-ProRule" id="PRU00504"/>
    </source>
</evidence>
<dbReference type="InterPro" id="IPR036249">
    <property type="entry name" value="Thioredoxin-like_sf"/>
</dbReference>
<sequence length="757" mass="84067">MESSHLDYVAQACMDLSEAITSASNEVERETLIINHMKKVWAVVPPVEDFKKNLEWVNVAEPISLTQHCSEKIVVLDFWTYCCINCYHVLPDLVHLEKIYKPDSGLVLIGVHCAKFNNEKNSANILSAVHRYDIHHPVVNDADSSMWEALGIRCWPTLLILGPANKPLFIITGEGHRDELVWYVGSALRHFAPRISTALLPISINAHVKATEDDILYFPSKLALNPYYRGRGEEPFLAITDTGHHRLLLTDCSGIVVRIIGGTEPGFKDGKLSEARFNSPQGVCWLTSTVLVVCDTNNHALRAVHLDEGSVEVLVGKGVQAAVGDQGGKCLGLQALSSPWDILLYSTPDLDMSVRPNVPLPPPPPGQTAPDNENEDKIEVKDIEKLDEKRRVLLIACAGSHQIWALFLDNTIWWKYKSFSEGTCICVAGSGAEAARNSAYPHTAAFAQPSGLALRQGNNPEIFIADSESSSIRRMALSTGQVTTLCGGDKNPLNLFAFGDVDDIGVDAKLQHPLGVAYCESTKTLYVADSYNHKIKKVDVGPQKVTTLNPTKIETTEPAKFNEPSGLAITSDGKYLYVADTNNHCIKILNLVKNVCQEFRVRLLDHTFTEPENLILYKNDLFVNKKCGHLIIYFDVSLDGDGKRVKFTPGAPQNWLLCVRDETNKDVTDEFEFINCSFKGTKLPARVELKLKTRSDKTHYRLYLSFHTALCEEGACFAHTFTVRSTILVRESVKPVESYKITCKVNPRVEAKPPNKT</sequence>
<dbReference type="InterPro" id="IPR011042">
    <property type="entry name" value="6-blade_b-propeller_TolB-like"/>
</dbReference>
<dbReference type="RefSeq" id="XP_023954749.1">
    <property type="nucleotide sequence ID" value="XM_024098981.2"/>
</dbReference>
<dbReference type="KEGG" id="bany:112058269"/>
<dbReference type="SUPFAM" id="SSF52833">
    <property type="entry name" value="Thioredoxin-like"/>
    <property type="match status" value="1"/>
</dbReference>
<dbReference type="InterPro" id="IPR001258">
    <property type="entry name" value="NHL_repeat"/>
</dbReference>
<dbReference type="InterPro" id="IPR045302">
    <property type="entry name" value="NHL2_NHL_rpt_dom"/>
</dbReference>
<dbReference type="Pfam" id="PF13905">
    <property type="entry name" value="Thioredoxin_8"/>
    <property type="match status" value="1"/>
</dbReference>
<dbReference type="InterPro" id="IPR012336">
    <property type="entry name" value="Thioredoxin-like_fold"/>
</dbReference>
<dbReference type="SUPFAM" id="SSF101898">
    <property type="entry name" value="NHL repeat"/>
    <property type="match status" value="1"/>
</dbReference>
<feature type="region of interest" description="Disordered" evidence="3">
    <location>
        <begin position="354"/>
        <end position="376"/>
    </location>
</feature>
<dbReference type="CDD" id="cd14951">
    <property type="entry name" value="NHL-2_like"/>
    <property type="match status" value="1"/>
</dbReference>
<dbReference type="PANTHER" id="PTHR46388">
    <property type="entry name" value="NHL REPEAT-CONTAINING PROTEIN 2"/>
    <property type="match status" value="1"/>
</dbReference>
<dbReference type="OrthoDB" id="273823at2759"/>
<dbReference type="GeneID" id="112058269"/>
<dbReference type="AlphaFoldDB" id="A0A6J1PAC2"/>
<name>A0A6J1PAC2_BICAN</name>
<evidence type="ECO:0000259" key="4">
    <source>
        <dbReference type="PROSITE" id="PS51352"/>
    </source>
</evidence>
<organism evidence="5 6">
    <name type="scientific">Bicyclus anynana</name>
    <name type="common">Squinting bush brown butterfly</name>
    <dbReference type="NCBI Taxonomy" id="110368"/>
    <lineage>
        <taxon>Eukaryota</taxon>
        <taxon>Metazoa</taxon>
        <taxon>Ecdysozoa</taxon>
        <taxon>Arthropoda</taxon>
        <taxon>Hexapoda</taxon>
        <taxon>Insecta</taxon>
        <taxon>Pterygota</taxon>
        <taxon>Neoptera</taxon>
        <taxon>Endopterygota</taxon>
        <taxon>Lepidoptera</taxon>
        <taxon>Glossata</taxon>
        <taxon>Ditrysia</taxon>
        <taxon>Papilionoidea</taxon>
        <taxon>Nymphalidae</taxon>
        <taxon>Satyrinae</taxon>
        <taxon>Satyrini</taxon>
        <taxon>Mycalesina</taxon>
        <taxon>Bicyclus</taxon>
    </lineage>
</organism>
<dbReference type="InterPro" id="IPR013766">
    <property type="entry name" value="Thioredoxin_domain"/>
</dbReference>
<evidence type="ECO:0000313" key="6">
    <source>
        <dbReference type="RefSeq" id="XP_023954749.1"/>
    </source>
</evidence>
<proteinExistence type="predicted"/>
<gene>
    <name evidence="6" type="primary">LOC112058269</name>
</gene>
<dbReference type="PROSITE" id="PS51125">
    <property type="entry name" value="NHL"/>
    <property type="match status" value="2"/>
</dbReference>
<feature type="compositionally biased region" description="Pro residues" evidence="3">
    <location>
        <begin position="358"/>
        <end position="367"/>
    </location>
</feature>
<keyword evidence="1" id="KW-0677">Repeat</keyword>
<feature type="domain" description="Thioredoxin" evidence="4">
    <location>
        <begin position="32"/>
        <end position="189"/>
    </location>
</feature>
<dbReference type="Proteomes" id="UP001652582">
    <property type="component" value="Chromosome 3"/>
</dbReference>
<dbReference type="Gene3D" id="2.120.10.30">
    <property type="entry name" value="TolB, C-terminal domain"/>
    <property type="match status" value="3"/>
</dbReference>